<reference evidence="2 3" key="1">
    <citation type="journal article" date="2018" name="Front. Microbiol.">
        <title>Genetic and Phylogenetic Characteristics of Pasteurella multocida Isolates From Different Host Species.</title>
        <authorList>
            <person name="Peng Z."/>
            <person name="Liang W."/>
            <person name="Wang F."/>
            <person name="Xu Z."/>
            <person name="Xie Z."/>
            <person name="Lian Z."/>
            <person name="Hua L."/>
            <person name="Zhou R."/>
            <person name="Chen H."/>
            <person name="Wu B."/>
        </authorList>
    </citation>
    <scope>NUCLEOTIDE SEQUENCE [LARGE SCALE GENOMIC DNA]</scope>
    <source>
        <strain evidence="2 3">HNA06</strain>
    </source>
</reference>
<keyword evidence="1" id="KW-0732">Signal</keyword>
<comment type="caution">
    <text evidence="2">The sequence shown here is derived from an EMBL/GenBank/DDBJ whole genome shotgun (WGS) entry which is preliminary data.</text>
</comment>
<accession>A0A849CL74</accession>
<proteinExistence type="predicted"/>
<evidence type="ECO:0000313" key="3">
    <source>
        <dbReference type="Proteomes" id="UP000540079"/>
    </source>
</evidence>
<dbReference type="Proteomes" id="UP000540079">
    <property type="component" value="Unassembled WGS sequence"/>
</dbReference>
<evidence type="ECO:0000256" key="1">
    <source>
        <dbReference type="SAM" id="SignalP"/>
    </source>
</evidence>
<evidence type="ECO:0000313" key="2">
    <source>
        <dbReference type="EMBL" id="NNI79179.1"/>
    </source>
</evidence>
<gene>
    <name evidence="2" type="ORF">C2800_07105</name>
</gene>
<feature type="chain" id="PRO_5032383910" description="Lipoprotein" evidence="1">
    <location>
        <begin position="20"/>
        <end position="177"/>
    </location>
</feature>
<feature type="signal peptide" evidence="1">
    <location>
        <begin position="1"/>
        <end position="19"/>
    </location>
</feature>
<dbReference type="RefSeq" id="WP_014391558.1">
    <property type="nucleotide sequence ID" value="NZ_CP030096.1"/>
</dbReference>
<dbReference type="PROSITE" id="PS51257">
    <property type="entry name" value="PROKAR_LIPOPROTEIN"/>
    <property type="match status" value="1"/>
</dbReference>
<sequence length="177" mass="19467">MQTFSKLGFLCLLSFGLIACDQITQFTTTSNSTNQTKAPAVALDPKAEFHLFIDFQNANNAKIAALNHEIANVTQSGDIASLAPLVNKFSTEIKVIVKDLDTLPIYSAEILKLKEKAKVLLVTSAELISDNVKLHHNPSPEGSMALLQKRDILLKISNEFSQMNDELMQKYGPPPQP</sequence>
<evidence type="ECO:0008006" key="4">
    <source>
        <dbReference type="Google" id="ProtNLM"/>
    </source>
</evidence>
<name>A0A849CL74_PASMD</name>
<protein>
    <recommendedName>
        <fullName evidence="4">Lipoprotein</fullName>
    </recommendedName>
</protein>
<dbReference type="EMBL" id="PPVL01000006">
    <property type="protein sequence ID" value="NNI79179.1"/>
    <property type="molecule type" value="Genomic_DNA"/>
</dbReference>
<dbReference type="AlphaFoldDB" id="A0A849CL74"/>
<organism evidence="2 3">
    <name type="scientific">Pasteurella multocida</name>
    <dbReference type="NCBI Taxonomy" id="747"/>
    <lineage>
        <taxon>Bacteria</taxon>
        <taxon>Pseudomonadati</taxon>
        <taxon>Pseudomonadota</taxon>
        <taxon>Gammaproteobacteria</taxon>
        <taxon>Pasteurellales</taxon>
        <taxon>Pasteurellaceae</taxon>
        <taxon>Pasteurella</taxon>
    </lineage>
</organism>